<sequence>MAGSIIVANDGPAADYGGGLTLSVFITCLVAASGGLIFGYDIGISGGVSVMEPFLQRFFPHILKRIAEAKKGNEYCIYDSQALAAFTS</sequence>
<dbReference type="Gene3D" id="1.20.1250.20">
    <property type="entry name" value="MFS general substrate transporter like domains"/>
    <property type="match status" value="1"/>
</dbReference>
<proteinExistence type="inferred from homology"/>
<name>A0AAV5CWA0_ELECO</name>
<protein>
    <submittedName>
        <fullName evidence="4">Uncharacterized protein</fullName>
    </submittedName>
</protein>
<dbReference type="InterPro" id="IPR045262">
    <property type="entry name" value="STP/PLT_plant"/>
</dbReference>
<dbReference type="EMBL" id="BQKI01000009">
    <property type="protein sequence ID" value="GJN02747.1"/>
    <property type="molecule type" value="Genomic_DNA"/>
</dbReference>
<gene>
    <name evidence="4" type="primary">ga20128</name>
    <name evidence="4" type="ORF">PR202_ga20128</name>
</gene>
<dbReference type="GO" id="GO:0015144">
    <property type="term" value="F:carbohydrate transmembrane transporter activity"/>
    <property type="evidence" value="ECO:0007669"/>
    <property type="project" value="InterPro"/>
</dbReference>
<feature type="transmembrane region" description="Helical" evidence="3">
    <location>
        <begin position="20"/>
        <end position="40"/>
    </location>
</feature>
<evidence type="ECO:0000256" key="2">
    <source>
        <dbReference type="ARBA" id="ARBA00022448"/>
    </source>
</evidence>
<dbReference type="Proteomes" id="UP001054889">
    <property type="component" value="Unassembled WGS sequence"/>
</dbReference>
<dbReference type="PANTHER" id="PTHR23500">
    <property type="entry name" value="SOLUTE CARRIER FAMILY 2, FACILITATED GLUCOSE TRANSPORTER"/>
    <property type="match status" value="1"/>
</dbReference>
<comment type="similarity">
    <text evidence="1">Belongs to the major facilitator superfamily. Sugar transporter (TC 2.A.1.1) family.</text>
</comment>
<evidence type="ECO:0000256" key="1">
    <source>
        <dbReference type="ARBA" id="ARBA00010992"/>
    </source>
</evidence>
<reference evidence="4" key="1">
    <citation type="journal article" date="2018" name="DNA Res.">
        <title>Multiple hybrid de novo genome assembly of finger millet, an orphan allotetraploid crop.</title>
        <authorList>
            <person name="Hatakeyama M."/>
            <person name="Aluri S."/>
            <person name="Balachadran M.T."/>
            <person name="Sivarajan S.R."/>
            <person name="Patrignani A."/>
            <person name="Gruter S."/>
            <person name="Poveda L."/>
            <person name="Shimizu-Inatsugi R."/>
            <person name="Baeten J."/>
            <person name="Francoijs K.J."/>
            <person name="Nataraja K.N."/>
            <person name="Reddy Y.A.N."/>
            <person name="Phadnis S."/>
            <person name="Ravikumar R.L."/>
            <person name="Schlapbach R."/>
            <person name="Sreeman S.M."/>
            <person name="Shimizu K.K."/>
        </authorList>
    </citation>
    <scope>NUCLEOTIDE SEQUENCE</scope>
</reference>
<dbReference type="AlphaFoldDB" id="A0AAV5CWA0"/>
<keyword evidence="3" id="KW-1133">Transmembrane helix</keyword>
<comment type="caution">
    <text evidence="4">The sequence shown here is derived from an EMBL/GenBank/DDBJ whole genome shotgun (WGS) entry which is preliminary data.</text>
</comment>
<reference evidence="4" key="2">
    <citation type="submission" date="2021-12" db="EMBL/GenBank/DDBJ databases">
        <title>Resequencing data analysis of finger millet.</title>
        <authorList>
            <person name="Hatakeyama M."/>
            <person name="Aluri S."/>
            <person name="Balachadran M.T."/>
            <person name="Sivarajan S.R."/>
            <person name="Poveda L."/>
            <person name="Shimizu-Inatsugi R."/>
            <person name="Schlapbach R."/>
            <person name="Sreeman S.M."/>
            <person name="Shimizu K.K."/>
        </authorList>
    </citation>
    <scope>NUCLEOTIDE SEQUENCE</scope>
</reference>
<evidence type="ECO:0000313" key="5">
    <source>
        <dbReference type="Proteomes" id="UP001054889"/>
    </source>
</evidence>
<evidence type="ECO:0000313" key="4">
    <source>
        <dbReference type="EMBL" id="GJN02747.1"/>
    </source>
</evidence>
<keyword evidence="3" id="KW-0472">Membrane</keyword>
<accession>A0AAV5CWA0</accession>
<dbReference type="InterPro" id="IPR036259">
    <property type="entry name" value="MFS_trans_sf"/>
</dbReference>
<keyword evidence="5" id="KW-1185">Reference proteome</keyword>
<dbReference type="PANTHER" id="PTHR23500:SF73">
    <property type="entry name" value="SUGAR TRANSPORT PROTEIN MST1"/>
    <property type="match status" value="1"/>
</dbReference>
<keyword evidence="2" id="KW-0813">Transport</keyword>
<evidence type="ECO:0000256" key="3">
    <source>
        <dbReference type="SAM" id="Phobius"/>
    </source>
</evidence>
<organism evidence="4 5">
    <name type="scientific">Eleusine coracana subsp. coracana</name>
    <dbReference type="NCBI Taxonomy" id="191504"/>
    <lineage>
        <taxon>Eukaryota</taxon>
        <taxon>Viridiplantae</taxon>
        <taxon>Streptophyta</taxon>
        <taxon>Embryophyta</taxon>
        <taxon>Tracheophyta</taxon>
        <taxon>Spermatophyta</taxon>
        <taxon>Magnoliopsida</taxon>
        <taxon>Liliopsida</taxon>
        <taxon>Poales</taxon>
        <taxon>Poaceae</taxon>
        <taxon>PACMAD clade</taxon>
        <taxon>Chloridoideae</taxon>
        <taxon>Cynodonteae</taxon>
        <taxon>Eleusininae</taxon>
        <taxon>Eleusine</taxon>
    </lineage>
</organism>
<keyword evidence="3" id="KW-0812">Transmembrane</keyword>